<dbReference type="InterPro" id="IPR004808">
    <property type="entry name" value="AP_endonuc_1"/>
</dbReference>
<comment type="similarity">
    <text evidence="2">Belongs to the DNA repair enzymes AP/ExoA family.</text>
</comment>
<name>A0ABV4H3P4_9ACTN</name>
<feature type="domain" description="Endonuclease/exonuclease/phosphatase" evidence="6">
    <location>
        <begin position="13"/>
        <end position="267"/>
    </location>
</feature>
<keyword evidence="4 7" id="KW-0378">Hydrolase</keyword>
<dbReference type="InterPro" id="IPR037493">
    <property type="entry name" value="ExoIII-like"/>
</dbReference>
<organism evidence="7 8">
    <name type="scientific">Kineococcus halophytocola</name>
    <dbReference type="NCBI Taxonomy" id="3234027"/>
    <lineage>
        <taxon>Bacteria</taxon>
        <taxon>Bacillati</taxon>
        <taxon>Actinomycetota</taxon>
        <taxon>Actinomycetes</taxon>
        <taxon>Kineosporiales</taxon>
        <taxon>Kineosporiaceae</taxon>
        <taxon>Kineococcus</taxon>
    </lineage>
</organism>
<dbReference type="InterPro" id="IPR005135">
    <property type="entry name" value="Endo/exonuclease/phosphatase"/>
</dbReference>
<dbReference type="PANTHER" id="PTHR43250:SF2">
    <property type="entry name" value="EXODEOXYRIBONUCLEASE III"/>
    <property type="match status" value="1"/>
</dbReference>
<dbReference type="Pfam" id="PF03372">
    <property type="entry name" value="Exo_endo_phos"/>
    <property type="match status" value="1"/>
</dbReference>
<dbReference type="PROSITE" id="PS51435">
    <property type="entry name" value="AP_NUCLEASE_F1_4"/>
    <property type="match status" value="1"/>
</dbReference>
<gene>
    <name evidence="7" type="ORF">AB2L27_15655</name>
</gene>
<dbReference type="PANTHER" id="PTHR43250">
    <property type="entry name" value="EXODEOXYRIBONUCLEASE III"/>
    <property type="match status" value="1"/>
</dbReference>
<dbReference type="GO" id="GO:0008311">
    <property type="term" value="F:double-stranded DNA 3'-5' DNA exonuclease activity"/>
    <property type="evidence" value="ECO:0007669"/>
    <property type="project" value="UniProtKB-EC"/>
</dbReference>
<proteinExistence type="inferred from homology"/>
<dbReference type="EC" id="3.1.11.2" evidence="7"/>
<keyword evidence="8" id="KW-1185">Reference proteome</keyword>
<dbReference type="RefSeq" id="WP_370442488.1">
    <property type="nucleotide sequence ID" value="NZ_JBGFTU010000019.1"/>
</dbReference>
<evidence type="ECO:0000256" key="3">
    <source>
        <dbReference type="ARBA" id="ARBA00022723"/>
    </source>
</evidence>
<dbReference type="EMBL" id="JBGFTU010000019">
    <property type="protein sequence ID" value="MEZ0166195.1"/>
    <property type="molecule type" value="Genomic_DNA"/>
</dbReference>
<evidence type="ECO:0000256" key="5">
    <source>
        <dbReference type="ARBA" id="ARBA00022842"/>
    </source>
</evidence>
<evidence type="ECO:0000313" key="7">
    <source>
        <dbReference type="EMBL" id="MEZ0166195.1"/>
    </source>
</evidence>
<protein>
    <submittedName>
        <fullName evidence="7">Exodeoxyribonuclease III</fullName>
        <ecNumber evidence="7">3.1.11.2</ecNumber>
    </submittedName>
</protein>
<evidence type="ECO:0000256" key="1">
    <source>
        <dbReference type="ARBA" id="ARBA00001946"/>
    </source>
</evidence>
<accession>A0ABV4H3P4</accession>
<dbReference type="InterPro" id="IPR036691">
    <property type="entry name" value="Endo/exonu/phosph_ase_sf"/>
</dbReference>
<keyword evidence="5" id="KW-0460">Magnesium</keyword>
<comment type="caution">
    <text evidence="7">The sequence shown here is derived from an EMBL/GenBank/DDBJ whole genome shotgun (WGS) entry which is preliminary data.</text>
</comment>
<dbReference type="Proteomes" id="UP001565927">
    <property type="component" value="Unassembled WGS sequence"/>
</dbReference>
<keyword evidence="3" id="KW-0479">Metal-binding</keyword>
<dbReference type="Gene3D" id="3.60.10.10">
    <property type="entry name" value="Endonuclease/exonuclease/phosphatase"/>
    <property type="match status" value="1"/>
</dbReference>
<comment type="cofactor">
    <cofactor evidence="1">
        <name>Mg(2+)</name>
        <dbReference type="ChEBI" id="CHEBI:18420"/>
    </cofactor>
</comment>
<evidence type="ECO:0000256" key="4">
    <source>
        <dbReference type="ARBA" id="ARBA00022801"/>
    </source>
</evidence>
<evidence type="ECO:0000259" key="6">
    <source>
        <dbReference type="Pfam" id="PF03372"/>
    </source>
</evidence>
<dbReference type="SUPFAM" id="SSF56219">
    <property type="entry name" value="DNase I-like"/>
    <property type="match status" value="1"/>
</dbReference>
<evidence type="ECO:0000313" key="8">
    <source>
        <dbReference type="Proteomes" id="UP001565927"/>
    </source>
</evidence>
<reference evidence="7 8" key="1">
    <citation type="submission" date="2024-07" db="EMBL/GenBank/DDBJ databases">
        <authorList>
            <person name="Thanompreechachai J."/>
            <person name="Duangmal K."/>
        </authorList>
    </citation>
    <scope>NUCLEOTIDE SEQUENCE [LARGE SCALE GENOMIC DNA]</scope>
    <source>
        <strain evidence="7 8">LSe6-4</strain>
    </source>
</reference>
<evidence type="ECO:0000256" key="2">
    <source>
        <dbReference type="ARBA" id="ARBA00007092"/>
    </source>
</evidence>
<sequence>MTKTETNEKLTVATVNVNGVRAAVRRGMQPWLDGRDPDVLLLQEVRAPDAELRKALPGFEHVAHTEAAAKGRAGVAVAAKAEFSAVRIGFAHDRHFETSGRWVEVDVDTVLGPMTFVSAYVHSGEVGTPQQDDKYRFLDAMDVRLAELGKAAADTGREALVAGDLNIGHTQRDIKNWKGNRGKAGFLEDERAHFDHWFDELGWVDTQRRVAGDVDGPFAWWSWRGQAFDRDTGWRIDYQLATPGLAQRLRTVETDRAPSYAERFSDHAPVVAVYGA</sequence>
<dbReference type="NCBIfam" id="TIGR00633">
    <property type="entry name" value="xth"/>
    <property type="match status" value="1"/>
</dbReference>